<gene>
    <name evidence="14" type="primary">fliF</name>
    <name evidence="14" type="ORF">GHK24_07355</name>
</gene>
<dbReference type="OrthoDB" id="8554211at2"/>
<feature type="transmembrane region" description="Helical" evidence="11">
    <location>
        <begin position="38"/>
        <end position="58"/>
    </location>
</feature>
<evidence type="ECO:0000256" key="1">
    <source>
        <dbReference type="ARBA" id="ARBA00004117"/>
    </source>
</evidence>
<dbReference type="GO" id="GO:0005886">
    <property type="term" value="C:plasma membrane"/>
    <property type="evidence" value="ECO:0007669"/>
    <property type="project" value="UniProtKB-SubCell"/>
</dbReference>
<evidence type="ECO:0000256" key="6">
    <source>
        <dbReference type="ARBA" id="ARBA00022989"/>
    </source>
</evidence>
<name>A0A6L5JW50_RHOTE</name>
<feature type="domain" description="Flagellar M-ring C-terminal" evidence="13">
    <location>
        <begin position="267"/>
        <end position="467"/>
    </location>
</feature>
<dbReference type="InterPro" id="IPR043427">
    <property type="entry name" value="YscJ/FliF"/>
</dbReference>
<organism evidence="14 15">
    <name type="scientific">Rhodocyclus tenuis</name>
    <name type="common">Rhodospirillum tenue</name>
    <dbReference type="NCBI Taxonomy" id="1066"/>
    <lineage>
        <taxon>Bacteria</taxon>
        <taxon>Pseudomonadati</taxon>
        <taxon>Pseudomonadota</taxon>
        <taxon>Betaproteobacteria</taxon>
        <taxon>Rhodocyclales</taxon>
        <taxon>Rhodocyclaceae</taxon>
        <taxon>Rhodocyclus</taxon>
    </lineage>
</organism>
<keyword evidence="4" id="KW-1003">Cell membrane</keyword>
<keyword evidence="8 9" id="KW-0975">Bacterial flagellum</keyword>
<dbReference type="PIRSF" id="PIRSF004862">
    <property type="entry name" value="FliF"/>
    <property type="match status" value="1"/>
</dbReference>
<comment type="subcellular location">
    <subcellularLocation>
        <location evidence="1 9">Bacterial flagellum basal body</location>
    </subcellularLocation>
    <subcellularLocation>
        <location evidence="2">Cell membrane</location>
        <topology evidence="2">Multi-pass membrane protein</topology>
    </subcellularLocation>
</comment>
<dbReference type="PANTHER" id="PTHR30046:SF0">
    <property type="entry name" value="FLAGELLAR M-RING PROTEIN"/>
    <property type="match status" value="1"/>
</dbReference>
<keyword evidence="5 11" id="KW-0812">Transmembrane</keyword>
<dbReference type="Gene3D" id="3.30.300.30">
    <property type="match status" value="1"/>
</dbReference>
<sequence>MAATTDSTAGDNANPGQLSVQLDRLREAFARLTNAQKILLAVTLATIVALLVTTAFWMKKPDYRVLFSNISERDGGAIIAALEQLNVPYRFNEGGSAILVPGEKVHEVRLRLATQGLPKGGGVGFELMENQKFGTSQFAEQVNYQRALEGELGKTIQSIAAVQAARVHLAIPKPSVFVREEQKPSASVLLNLYPGRALEPAQIAGIQNLVAASVPQLAPASVTLLDQSGAMISQLKSKLLEAGLDPTQIKYVQEIEASVIKRIEDILAPIVGKENARVQVAADIDFSQSEQTAETNRPNTTPPDITIRSQQTSETASVNPTPQGVPGALTNQPPVPATAPLTVPAVPGAGGAAATVPPGQQAPGQVNAAGVQAPIYNAGQPISTRKDATINYEVDRTIRHTKQSIGVVKRLSAAVVVNNRKDVGKDGKPTTRPLTDAELRQINDLVREAMGYTQERGDSLSVANAPFTPVEKADNDIPLWKDPEVVSLGKDVLTWVAIAAIIAYLLLGVVRPLVKTMFPPPPPPEDELGKIDGIDIIAGDEEPLEPSAAEMLQKKIDEARELAQRDPKVVANIIKDWAGVNGG</sequence>
<evidence type="ECO:0000256" key="8">
    <source>
        <dbReference type="ARBA" id="ARBA00023143"/>
    </source>
</evidence>
<evidence type="ECO:0000256" key="11">
    <source>
        <dbReference type="SAM" id="Phobius"/>
    </source>
</evidence>
<evidence type="ECO:0000256" key="4">
    <source>
        <dbReference type="ARBA" id="ARBA00022475"/>
    </source>
</evidence>
<keyword evidence="14" id="KW-0282">Flagellum</keyword>
<evidence type="ECO:0000259" key="12">
    <source>
        <dbReference type="Pfam" id="PF01514"/>
    </source>
</evidence>
<dbReference type="InterPro" id="IPR013556">
    <property type="entry name" value="Flag_M-ring_C"/>
</dbReference>
<dbReference type="InterPro" id="IPR006182">
    <property type="entry name" value="FliF_N_dom"/>
</dbReference>
<dbReference type="InterPro" id="IPR045851">
    <property type="entry name" value="AMP-bd_C_sf"/>
</dbReference>
<accession>A0A6L5JW50</accession>
<dbReference type="Pfam" id="PF01514">
    <property type="entry name" value="YscJ_FliF"/>
    <property type="match status" value="1"/>
</dbReference>
<dbReference type="AlphaFoldDB" id="A0A6L5JW50"/>
<dbReference type="GO" id="GO:0009431">
    <property type="term" value="C:bacterial-type flagellum basal body, MS ring"/>
    <property type="evidence" value="ECO:0007669"/>
    <property type="project" value="InterPro"/>
</dbReference>
<keyword evidence="14" id="KW-0966">Cell projection</keyword>
<dbReference type="InterPro" id="IPR000067">
    <property type="entry name" value="FlgMring_FliF"/>
</dbReference>
<dbReference type="Pfam" id="PF08345">
    <property type="entry name" value="YscJ_FliF_C"/>
    <property type="match status" value="1"/>
</dbReference>
<dbReference type="EMBL" id="WIXJ01000004">
    <property type="protein sequence ID" value="MQY51585.1"/>
    <property type="molecule type" value="Genomic_DNA"/>
</dbReference>
<feature type="compositionally biased region" description="Polar residues" evidence="10">
    <location>
        <begin position="288"/>
        <end position="322"/>
    </location>
</feature>
<feature type="transmembrane region" description="Helical" evidence="11">
    <location>
        <begin position="492"/>
        <end position="510"/>
    </location>
</feature>
<evidence type="ECO:0000256" key="7">
    <source>
        <dbReference type="ARBA" id="ARBA00023136"/>
    </source>
</evidence>
<evidence type="ECO:0000313" key="15">
    <source>
        <dbReference type="Proteomes" id="UP000480275"/>
    </source>
</evidence>
<keyword evidence="7 11" id="KW-0472">Membrane</keyword>
<keyword evidence="6 11" id="KW-1133">Transmembrane helix</keyword>
<dbReference type="PANTHER" id="PTHR30046">
    <property type="entry name" value="FLAGELLAR M-RING PROTEIN"/>
    <property type="match status" value="1"/>
</dbReference>
<evidence type="ECO:0000256" key="3">
    <source>
        <dbReference type="ARBA" id="ARBA00007971"/>
    </source>
</evidence>
<comment type="caution">
    <text evidence="14">The sequence shown here is derived from an EMBL/GenBank/DDBJ whole genome shotgun (WGS) entry which is preliminary data.</text>
</comment>
<evidence type="ECO:0000259" key="13">
    <source>
        <dbReference type="Pfam" id="PF08345"/>
    </source>
</evidence>
<comment type="similarity">
    <text evidence="3 9">Belongs to the FliF family.</text>
</comment>
<evidence type="ECO:0000256" key="5">
    <source>
        <dbReference type="ARBA" id="ARBA00022692"/>
    </source>
</evidence>
<dbReference type="PRINTS" id="PR01009">
    <property type="entry name" value="FLGMRINGFLIF"/>
</dbReference>
<evidence type="ECO:0000256" key="9">
    <source>
        <dbReference type="PIRNR" id="PIRNR004862"/>
    </source>
</evidence>
<dbReference type="GO" id="GO:0003774">
    <property type="term" value="F:cytoskeletal motor activity"/>
    <property type="evidence" value="ECO:0007669"/>
    <property type="project" value="InterPro"/>
</dbReference>
<evidence type="ECO:0000313" key="14">
    <source>
        <dbReference type="EMBL" id="MQY51585.1"/>
    </source>
</evidence>
<evidence type="ECO:0000256" key="10">
    <source>
        <dbReference type="SAM" id="MobiDB-lite"/>
    </source>
</evidence>
<feature type="region of interest" description="Disordered" evidence="10">
    <location>
        <begin position="288"/>
        <end position="343"/>
    </location>
</feature>
<comment type="function">
    <text evidence="9">The M ring may be actively involved in energy transduction.</text>
</comment>
<dbReference type="Proteomes" id="UP000480275">
    <property type="component" value="Unassembled WGS sequence"/>
</dbReference>
<dbReference type="GO" id="GO:0071973">
    <property type="term" value="P:bacterial-type flagellum-dependent cell motility"/>
    <property type="evidence" value="ECO:0007669"/>
    <property type="project" value="InterPro"/>
</dbReference>
<proteinExistence type="inferred from homology"/>
<feature type="domain" description="Flagellar M-ring N-terminal" evidence="12">
    <location>
        <begin position="59"/>
        <end position="233"/>
    </location>
</feature>
<reference evidence="14 15" key="1">
    <citation type="submission" date="2019-10" db="EMBL/GenBank/DDBJ databases">
        <title>Whole-genome sequence of the purple nonsulfur photosynthetic bacterium Rhodocyclus tenuis.</title>
        <authorList>
            <person name="Kyndt J.A."/>
            <person name="Meyer T.E."/>
        </authorList>
    </citation>
    <scope>NUCLEOTIDE SEQUENCE [LARGE SCALE GENOMIC DNA]</scope>
    <source>
        <strain evidence="14 15">DSM 110</strain>
    </source>
</reference>
<protein>
    <recommendedName>
        <fullName evidence="9">Flagellar M-ring protein</fullName>
    </recommendedName>
</protein>
<keyword evidence="14" id="KW-0969">Cilium</keyword>
<dbReference type="NCBIfam" id="TIGR00206">
    <property type="entry name" value="fliF"/>
    <property type="match status" value="1"/>
</dbReference>
<evidence type="ECO:0000256" key="2">
    <source>
        <dbReference type="ARBA" id="ARBA00004651"/>
    </source>
</evidence>